<evidence type="ECO:0000313" key="1">
    <source>
        <dbReference type="EMBL" id="KAA1007243.1"/>
    </source>
</evidence>
<dbReference type="RefSeq" id="WP_149672368.1">
    <property type="nucleotide sequence ID" value="NZ_VTUZ01000017.1"/>
</dbReference>
<gene>
    <name evidence="1" type="ORF">FVF58_24230</name>
</gene>
<name>A0A5B0GWI4_9BURK</name>
<dbReference type="Proteomes" id="UP000325273">
    <property type="component" value="Unassembled WGS sequence"/>
</dbReference>
<dbReference type="EMBL" id="VTUZ01000017">
    <property type="protein sequence ID" value="KAA1007243.1"/>
    <property type="molecule type" value="Genomic_DNA"/>
</dbReference>
<dbReference type="AlphaFoldDB" id="A0A5B0GWI4"/>
<protein>
    <submittedName>
        <fullName evidence="1">Uncharacterized protein</fullName>
    </submittedName>
</protein>
<comment type="caution">
    <text evidence="1">The sequence shown here is derived from an EMBL/GenBank/DDBJ whole genome shotgun (WGS) entry which is preliminary data.</text>
</comment>
<organism evidence="1 2">
    <name type="scientific">Paraburkholderia panacisoli</name>
    <dbReference type="NCBI Taxonomy" id="2603818"/>
    <lineage>
        <taxon>Bacteria</taxon>
        <taxon>Pseudomonadati</taxon>
        <taxon>Pseudomonadota</taxon>
        <taxon>Betaproteobacteria</taxon>
        <taxon>Burkholderiales</taxon>
        <taxon>Burkholderiaceae</taxon>
        <taxon>Paraburkholderia</taxon>
    </lineage>
</organism>
<reference evidence="1 2" key="1">
    <citation type="submission" date="2019-08" db="EMBL/GenBank/DDBJ databases">
        <title>Paraburkholderia sp. DCY113.</title>
        <authorList>
            <person name="Kang J."/>
        </authorList>
    </citation>
    <scope>NUCLEOTIDE SEQUENCE [LARGE SCALE GENOMIC DNA]</scope>
    <source>
        <strain evidence="1 2">DCY113</strain>
    </source>
</reference>
<proteinExistence type="predicted"/>
<sequence>MAALVEAGNGVAERMLPALSWDFLCFLHEKGGTVVGAWLATNDNTVRQCSSIDIHNELR</sequence>
<accession>A0A5B0GWI4</accession>
<keyword evidence="2" id="KW-1185">Reference proteome</keyword>
<evidence type="ECO:0000313" key="2">
    <source>
        <dbReference type="Proteomes" id="UP000325273"/>
    </source>
</evidence>